<organism evidence="1 2">
    <name type="scientific">Inhella inkyongensis</name>
    <dbReference type="NCBI Taxonomy" id="392593"/>
    <lineage>
        <taxon>Bacteria</taxon>
        <taxon>Pseudomonadati</taxon>
        <taxon>Pseudomonadota</taxon>
        <taxon>Betaproteobacteria</taxon>
        <taxon>Burkholderiales</taxon>
        <taxon>Sphaerotilaceae</taxon>
        <taxon>Inhella</taxon>
    </lineage>
</organism>
<keyword evidence="2" id="KW-1185">Reference proteome</keyword>
<dbReference type="EMBL" id="JACHHO010000001">
    <property type="protein sequence ID" value="MBB5202824.1"/>
    <property type="molecule type" value="Genomic_DNA"/>
</dbReference>
<reference evidence="1 2" key="1">
    <citation type="submission" date="2020-08" db="EMBL/GenBank/DDBJ databases">
        <title>Genomic Encyclopedia of Type Strains, Phase IV (KMG-IV): sequencing the most valuable type-strain genomes for metagenomic binning, comparative biology and taxonomic classification.</title>
        <authorList>
            <person name="Goeker M."/>
        </authorList>
    </citation>
    <scope>NUCLEOTIDE SEQUENCE [LARGE SCALE GENOMIC DNA]</scope>
    <source>
        <strain evidence="1 2">DSM 23958</strain>
    </source>
</reference>
<evidence type="ECO:0000313" key="1">
    <source>
        <dbReference type="EMBL" id="MBB5202824.1"/>
    </source>
</evidence>
<comment type="caution">
    <text evidence="1">The sequence shown here is derived from an EMBL/GenBank/DDBJ whole genome shotgun (WGS) entry which is preliminary data.</text>
</comment>
<dbReference type="AlphaFoldDB" id="A0A840S1T8"/>
<dbReference type="Proteomes" id="UP000554837">
    <property type="component" value="Unassembled WGS sequence"/>
</dbReference>
<proteinExistence type="predicted"/>
<accession>A0A840S1T8</accession>
<sequence length="36" mass="3923">MAVTQGHALTINVDFMSDSPFWTEFKLASPPLNADA</sequence>
<protein>
    <submittedName>
        <fullName evidence="1">Uncharacterized protein</fullName>
    </submittedName>
</protein>
<evidence type="ECO:0000313" key="2">
    <source>
        <dbReference type="Proteomes" id="UP000554837"/>
    </source>
</evidence>
<gene>
    <name evidence="1" type="ORF">HNQ51_000117</name>
</gene>
<name>A0A840S1T8_9BURK</name>